<dbReference type="GO" id="GO:0006857">
    <property type="term" value="P:oligopeptide transport"/>
    <property type="evidence" value="ECO:0007669"/>
    <property type="project" value="InterPro"/>
</dbReference>
<dbReference type="Pfam" id="PF00854">
    <property type="entry name" value="PTR2"/>
    <property type="match status" value="1"/>
</dbReference>
<evidence type="ECO:0000256" key="6">
    <source>
        <dbReference type="ARBA" id="ARBA00023136"/>
    </source>
</evidence>
<dbReference type="GO" id="GO:1904680">
    <property type="term" value="F:peptide transmembrane transporter activity"/>
    <property type="evidence" value="ECO:0007669"/>
    <property type="project" value="InterPro"/>
</dbReference>
<dbReference type="AlphaFoldDB" id="A0A6B3BUM5"/>
<feature type="transmembrane region" description="Helical" evidence="8">
    <location>
        <begin position="120"/>
        <end position="137"/>
    </location>
</feature>
<accession>A0A6B3BUM5</accession>
<feature type="transmembrane region" description="Helical" evidence="8">
    <location>
        <begin position="143"/>
        <end position="169"/>
    </location>
</feature>
<gene>
    <name evidence="9" type="ORF">G3I71_19450</name>
</gene>
<dbReference type="GO" id="GO:0005886">
    <property type="term" value="C:plasma membrane"/>
    <property type="evidence" value="ECO:0007669"/>
    <property type="project" value="UniProtKB-SubCell"/>
</dbReference>
<organism evidence="9">
    <name type="scientific">Streptomyces sp. SID12501</name>
    <dbReference type="NCBI Taxonomy" id="2706042"/>
    <lineage>
        <taxon>Bacteria</taxon>
        <taxon>Bacillati</taxon>
        <taxon>Actinomycetota</taxon>
        <taxon>Actinomycetes</taxon>
        <taxon>Kitasatosporales</taxon>
        <taxon>Streptomycetaceae</taxon>
        <taxon>Streptomyces</taxon>
    </lineage>
</organism>
<feature type="region of interest" description="Disordered" evidence="7">
    <location>
        <begin position="1"/>
        <end position="38"/>
    </location>
</feature>
<feature type="transmembrane region" description="Helical" evidence="8">
    <location>
        <begin position="444"/>
        <end position="465"/>
    </location>
</feature>
<dbReference type="NCBIfam" id="TIGR00924">
    <property type="entry name" value="yjdL_sub1_fam"/>
    <property type="match status" value="1"/>
</dbReference>
<dbReference type="PROSITE" id="PS01022">
    <property type="entry name" value="PTR2_1"/>
    <property type="match status" value="1"/>
</dbReference>
<dbReference type="SUPFAM" id="SSF103473">
    <property type="entry name" value="MFS general substrate transporter"/>
    <property type="match status" value="1"/>
</dbReference>
<dbReference type="InterPro" id="IPR000109">
    <property type="entry name" value="POT_fam"/>
</dbReference>
<keyword evidence="3" id="KW-1003">Cell membrane</keyword>
<sequence>MESPSRTHDHSAGAPLPPGEESRPSGTGGHESPVHSGAVPVPEARRAFITLLGVDLWERFSFFGMAAILVLYLTAAPADGGMGMASQTATAVFATYMSLNFMAGLPGGWLADRVLGARRAVLLGGGLIATGHAVLSLTSAPALYAGLSLIVAGTGLSKPSLAAMVAAVSDTEKREEAFSRFYMCIQVSALLAPVVTGLLAEKVSWHLGFAAAAFGMTAGLAQFSIGIRALERVGRGPTRPISGEEARTAARRAGIILAVATAAGTALSLGALPLTAVLALLGLATVALPFLYLRTLSRRTSIDGKRLSAFTAVMGASAAFWMIFAQSGSVLSLFAERHTDRVVLGVEVPASWMQSVHPLFVLLLAPFVTRLRGAVTTKVAGALGVAGLSFVVMAGAALLAQERPVSMAWLVGVYLLYSLGEIVLAPAGLALTAAVAPPGFTSRFLALNGMFAAVGVVLGGQLYRLTAVLPLPAYFLLMGTAVLTIGATVAAMARRLRPNLPA</sequence>
<feature type="transmembrane region" description="Helical" evidence="8">
    <location>
        <begin position="206"/>
        <end position="230"/>
    </location>
</feature>
<evidence type="ECO:0000256" key="7">
    <source>
        <dbReference type="SAM" id="MobiDB-lite"/>
    </source>
</evidence>
<feature type="transmembrane region" description="Helical" evidence="8">
    <location>
        <begin position="307"/>
        <end position="331"/>
    </location>
</feature>
<dbReference type="InterPro" id="IPR050171">
    <property type="entry name" value="MFS_Transporters"/>
</dbReference>
<keyword evidence="4 8" id="KW-0812">Transmembrane</keyword>
<dbReference type="PANTHER" id="PTHR23517">
    <property type="entry name" value="RESISTANCE PROTEIN MDTM, PUTATIVE-RELATED-RELATED"/>
    <property type="match status" value="1"/>
</dbReference>
<reference evidence="9" key="1">
    <citation type="submission" date="2020-01" db="EMBL/GenBank/DDBJ databases">
        <title>Insect and environment-associated Actinomycetes.</title>
        <authorList>
            <person name="Currrie C."/>
            <person name="Chevrette M."/>
            <person name="Carlson C."/>
            <person name="Stubbendieck R."/>
            <person name="Wendt-Pienkowski E."/>
        </authorList>
    </citation>
    <scope>NUCLEOTIDE SEQUENCE</scope>
    <source>
        <strain evidence="9">SID12501</strain>
    </source>
</reference>
<dbReference type="RefSeq" id="WP_164316082.1">
    <property type="nucleotide sequence ID" value="NZ_JAAGLU010000015.1"/>
</dbReference>
<dbReference type="EMBL" id="JAAGLU010000015">
    <property type="protein sequence ID" value="NEC87956.1"/>
    <property type="molecule type" value="Genomic_DNA"/>
</dbReference>
<comment type="subcellular location">
    <subcellularLocation>
        <location evidence="1">Cell membrane</location>
        <topology evidence="1">Multi-pass membrane protein</topology>
    </subcellularLocation>
</comment>
<evidence type="ECO:0000313" key="9">
    <source>
        <dbReference type="EMBL" id="NEC87956.1"/>
    </source>
</evidence>
<keyword evidence="2" id="KW-0813">Transport</keyword>
<evidence type="ECO:0000256" key="5">
    <source>
        <dbReference type="ARBA" id="ARBA00022989"/>
    </source>
</evidence>
<feature type="compositionally biased region" description="Basic and acidic residues" evidence="7">
    <location>
        <begin position="1"/>
        <end position="11"/>
    </location>
</feature>
<dbReference type="CDD" id="cd17346">
    <property type="entry name" value="MFS_DtpA_like"/>
    <property type="match status" value="1"/>
</dbReference>
<feature type="transmembrane region" description="Helical" evidence="8">
    <location>
        <begin position="60"/>
        <end position="78"/>
    </location>
</feature>
<keyword evidence="5 8" id="KW-1133">Transmembrane helix</keyword>
<evidence type="ECO:0000256" key="8">
    <source>
        <dbReference type="SAM" id="Phobius"/>
    </source>
</evidence>
<feature type="transmembrane region" description="Helical" evidence="8">
    <location>
        <begin position="406"/>
        <end position="432"/>
    </location>
</feature>
<name>A0A6B3BUM5_9ACTN</name>
<evidence type="ECO:0000256" key="4">
    <source>
        <dbReference type="ARBA" id="ARBA00022692"/>
    </source>
</evidence>
<comment type="caution">
    <text evidence="9">The sequence shown here is derived from an EMBL/GenBank/DDBJ whole genome shotgun (WGS) entry which is preliminary data.</text>
</comment>
<feature type="transmembrane region" description="Helical" evidence="8">
    <location>
        <begin position="181"/>
        <end position="200"/>
    </location>
</feature>
<evidence type="ECO:0000256" key="2">
    <source>
        <dbReference type="ARBA" id="ARBA00022448"/>
    </source>
</evidence>
<feature type="transmembrane region" description="Helical" evidence="8">
    <location>
        <begin position="250"/>
        <end position="270"/>
    </location>
</feature>
<feature type="transmembrane region" description="Helical" evidence="8">
    <location>
        <begin position="380"/>
        <end position="400"/>
    </location>
</feature>
<dbReference type="Gene3D" id="1.20.1250.20">
    <property type="entry name" value="MFS general substrate transporter like domains"/>
    <property type="match status" value="1"/>
</dbReference>
<feature type="transmembrane region" description="Helical" evidence="8">
    <location>
        <begin position="90"/>
        <end position="111"/>
    </location>
</feature>
<dbReference type="InterPro" id="IPR005279">
    <property type="entry name" value="Dipep/tripep_permease"/>
</dbReference>
<proteinExistence type="predicted"/>
<dbReference type="PANTHER" id="PTHR23517:SF15">
    <property type="entry name" value="PROTON-DEPENDENT OLIGOPEPTIDE FAMILY TRANSPORT PROTEIN"/>
    <property type="match status" value="1"/>
</dbReference>
<dbReference type="InterPro" id="IPR018456">
    <property type="entry name" value="PTR2_symporter_CS"/>
</dbReference>
<evidence type="ECO:0000256" key="1">
    <source>
        <dbReference type="ARBA" id="ARBA00004651"/>
    </source>
</evidence>
<dbReference type="InterPro" id="IPR036259">
    <property type="entry name" value="MFS_trans_sf"/>
</dbReference>
<feature type="transmembrane region" description="Helical" evidence="8">
    <location>
        <begin position="276"/>
        <end position="295"/>
    </location>
</feature>
<protein>
    <submittedName>
        <fullName evidence="9">Peptide MFS transporter</fullName>
    </submittedName>
</protein>
<feature type="transmembrane region" description="Helical" evidence="8">
    <location>
        <begin position="471"/>
        <end position="493"/>
    </location>
</feature>
<evidence type="ECO:0000256" key="3">
    <source>
        <dbReference type="ARBA" id="ARBA00022475"/>
    </source>
</evidence>
<feature type="transmembrane region" description="Helical" evidence="8">
    <location>
        <begin position="351"/>
        <end position="368"/>
    </location>
</feature>
<keyword evidence="6 8" id="KW-0472">Membrane</keyword>